<dbReference type="EMBL" id="STFF01000004">
    <property type="protein sequence ID" value="THU38326.1"/>
    <property type="molecule type" value="Genomic_DNA"/>
</dbReference>
<sequence>MTSRINELQTINHKQQTGLFTRSTYIMKFILLITLTGWLWAPAYARQLPADSTNLEEVIVTANKFPEKRKHIAQQTIVIGNKEITRSLSNNTAGLLEHSGKVFVQRSQLGGGSPVIKGFEASRILLVVDGVRMNNAIYRTGHLQNVITVDDDMLERVEVLSGPASTMYGSDALGGVIHFQTKQPLLGKIQTNVSTRYSSAFNEFTGHADVNIGTRNFASLTAFSFSSYGNLRQGGQRKSRYAEFGKRNEYITQINGIDSIVRNDNVNMQKYSDYRQYDLLQKFLWQASPGQSHELNLQYSTSSDIPRYDRLTDTRNGALRWAEWYYGPQERLMASYNYQSKQIKGFFDELKAGASYQHIEESRMQRAYRKPLRENRIERIDVMALNLDLRKSMAQHDLSVGADGQFNILNSTAFNYDITTGAKSAGLVTRYPDGKNNMTYSGVYAQHLFRIIPGKLILNDGIRFNYISLDANFIDTALLHLPFTNATQRHFAYSLNAGLIYLPITSSRIALNFSTGFRAPNIDDLAKVFESAGGVQLVVPNRHLKPEHTYQFDLDVSKRFGKLIELEANAFYTLFRNAVVLDKFTLNEAASVLYDGQMTPVVANQNKARAWLYGFQGGFTLRPATNVSLYSHITYTHGRYKQEDKSTVPMDHIPPVFGKTGITGRYKFLEGEVYVLYNGKKKLKDYNPYGEDNLQYATQEGMPGWQILNVSTSLAIRKQFTIQVALENVLDKNYRVFASGISGAGRNLVIKLKAGF</sequence>
<comment type="subcellular location">
    <subcellularLocation>
        <location evidence="1 10">Cell outer membrane</location>
        <topology evidence="1 10">Multi-pass membrane protein</topology>
    </subcellularLocation>
</comment>
<evidence type="ECO:0000256" key="1">
    <source>
        <dbReference type="ARBA" id="ARBA00004571"/>
    </source>
</evidence>
<evidence type="ECO:0000259" key="12">
    <source>
        <dbReference type="Pfam" id="PF00593"/>
    </source>
</evidence>
<evidence type="ECO:0000259" key="13">
    <source>
        <dbReference type="Pfam" id="PF07715"/>
    </source>
</evidence>
<keyword evidence="2 10" id="KW-0813">Transport</keyword>
<dbReference type="PROSITE" id="PS52016">
    <property type="entry name" value="TONB_DEPENDENT_REC_3"/>
    <property type="match status" value="1"/>
</dbReference>
<evidence type="ECO:0000256" key="11">
    <source>
        <dbReference type="RuleBase" id="RU003357"/>
    </source>
</evidence>
<evidence type="ECO:0000256" key="8">
    <source>
        <dbReference type="ARBA" id="ARBA00023170"/>
    </source>
</evidence>
<feature type="domain" description="TonB-dependent receptor-like beta-barrel" evidence="12">
    <location>
        <begin position="295"/>
        <end position="729"/>
    </location>
</feature>
<dbReference type="GO" id="GO:0015344">
    <property type="term" value="F:siderophore uptake transmembrane transporter activity"/>
    <property type="evidence" value="ECO:0007669"/>
    <property type="project" value="TreeGrafter"/>
</dbReference>
<dbReference type="OrthoDB" id="9764669at2"/>
<dbReference type="Gene3D" id="2.170.130.10">
    <property type="entry name" value="TonB-dependent receptor, plug domain"/>
    <property type="match status" value="1"/>
</dbReference>
<gene>
    <name evidence="14" type="ORF">FAM09_16760</name>
</gene>
<dbReference type="PANTHER" id="PTHR30069">
    <property type="entry name" value="TONB-DEPENDENT OUTER MEMBRANE RECEPTOR"/>
    <property type="match status" value="1"/>
</dbReference>
<dbReference type="AlphaFoldDB" id="A0A4V4H0X9"/>
<accession>A0A4V4H0X9</accession>
<dbReference type="Pfam" id="PF07715">
    <property type="entry name" value="Plug"/>
    <property type="match status" value="1"/>
</dbReference>
<dbReference type="GO" id="GO:0009279">
    <property type="term" value="C:cell outer membrane"/>
    <property type="evidence" value="ECO:0007669"/>
    <property type="project" value="UniProtKB-SubCell"/>
</dbReference>
<evidence type="ECO:0000256" key="5">
    <source>
        <dbReference type="ARBA" id="ARBA00022729"/>
    </source>
</evidence>
<dbReference type="SUPFAM" id="SSF56935">
    <property type="entry name" value="Porins"/>
    <property type="match status" value="1"/>
</dbReference>
<evidence type="ECO:0000256" key="3">
    <source>
        <dbReference type="ARBA" id="ARBA00022452"/>
    </source>
</evidence>
<dbReference type="InterPro" id="IPR039426">
    <property type="entry name" value="TonB-dep_rcpt-like"/>
</dbReference>
<evidence type="ECO:0000313" key="15">
    <source>
        <dbReference type="Proteomes" id="UP000306918"/>
    </source>
</evidence>
<keyword evidence="6 11" id="KW-0798">TonB box</keyword>
<dbReference type="Gene3D" id="2.40.170.20">
    <property type="entry name" value="TonB-dependent receptor, beta-barrel domain"/>
    <property type="match status" value="1"/>
</dbReference>
<keyword evidence="3 10" id="KW-1134">Transmembrane beta strand</keyword>
<dbReference type="InterPro" id="IPR000531">
    <property type="entry name" value="Beta-barrel_TonB"/>
</dbReference>
<keyword evidence="8 14" id="KW-0675">Receptor</keyword>
<keyword evidence="4 10" id="KW-0812">Transmembrane</keyword>
<evidence type="ECO:0000256" key="4">
    <source>
        <dbReference type="ARBA" id="ARBA00022692"/>
    </source>
</evidence>
<protein>
    <submittedName>
        <fullName evidence="14">TonB-dependent receptor</fullName>
    </submittedName>
</protein>
<keyword evidence="5" id="KW-0732">Signal</keyword>
<dbReference type="InterPro" id="IPR012910">
    <property type="entry name" value="Plug_dom"/>
</dbReference>
<proteinExistence type="inferred from homology"/>
<evidence type="ECO:0000256" key="9">
    <source>
        <dbReference type="ARBA" id="ARBA00023237"/>
    </source>
</evidence>
<comment type="caution">
    <text evidence="14">The sequence shown here is derived from an EMBL/GenBank/DDBJ whole genome shotgun (WGS) entry which is preliminary data.</text>
</comment>
<evidence type="ECO:0000256" key="10">
    <source>
        <dbReference type="PROSITE-ProRule" id="PRU01360"/>
    </source>
</evidence>
<dbReference type="PANTHER" id="PTHR30069:SF29">
    <property type="entry name" value="HEMOGLOBIN AND HEMOGLOBIN-HAPTOGLOBIN-BINDING PROTEIN 1-RELATED"/>
    <property type="match status" value="1"/>
</dbReference>
<keyword evidence="9 10" id="KW-0998">Cell outer membrane</keyword>
<keyword evidence="15" id="KW-1185">Reference proteome</keyword>
<dbReference type="Proteomes" id="UP000306918">
    <property type="component" value="Unassembled WGS sequence"/>
</dbReference>
<evidence type="ECO:0000256" key="6">
    <source>
        <dbReference type="ARBA" id="ARBA00023077"/>
    </source>
</evidence>
<comment type="similarity">
    <text evidence="10 11">Belongs to the TonB-dependent receptor family.</text>
</comment>
<reference evidence="14 15" key="1">
    <citation type="submission" date="2019-04" db="EMBL/GenBank/DDBJ databases">
        <title>Niastella caeni sp. nov., isolated from activated sludge.</title>
        <authorList>
            <person name="Sheng M."/>
        </authorList>
    </citation>
    <scope>NUCLEOTIDE SEQUENCE [LARGE SCALE GENOMIC DNA]</scope>
    <source>
        <strain evidence="14 15">HX-2-15</strain>
    </source>
</reference>
<name>A0A4V4H0X9_9BACT</name>
<evidence type="ECO:0000313" key="14">
    <source>
        <dbReference type="EMBL" id="THU38326.1"/>
    </source>
</evidence>
<dbReference type="GO" id="GO:0044718">
    <property type="term" value="P:siderophore transmembrane transport"/>
    <property type="evidence" value="ECO:0007669"/>
    <property type="project" value="TreeGrafter"/>
</dbReference>
<dbReference type="InterPro" id="IPR037066">
    <property type="entry name" value="Plug_dom_sf"/>
</dbReference>
<evidence type="ECO:0000256" key="7">
    <source>
        <dbReference type="ARBA" id="ARBA00023136"/>
    </source>
</evidence>
<dbReference type="InterPro" id="IPR036942">
    <property type="entry name" value="Beta-barrel_TonB_sf"/>
</dbReference>
<keyword evidence="7 10" id="KW-0472">Membrane</keyword>
<organism evidence="14 15">
    <name type="scientific">Niastella caeni</name>
    <dbReference type="NCBI Taxonomy" id="2569763"/>
    <lineage>
        <taxon>Bacteria</taxon>
        <taxon>Pseudomonadati</taxon>
        <taxon>Bacteroidota</taxon>
        <taxon>Chitinophagia</taxon>
        <taxon>Chitinophagales</taxon>
        <taxon>Chitinophagaceae</taxon>
        <taxon>Niastella</taxon>
    </lineage>
</organism>
<feature type="domain" description="TonB-dependent receptor plug" evidence="13">
    <location>
        <begin position="70"/>
        <end position="176"/>
    </location>
</feature>
<dbReference type="Pfam" id="PF00593">
    <property type="entry name" value="TonB_dep_Rec_b-barrel"/>
    <property type="match status" value="1"/>
</dbReference>
<evidence type="ECO:0000256" key="2">
    <source>
        <dbReference type="ARBA" id="ARBA00022448"/>
    </source>
</evidence>